<feature type="region of interest" description="Disordered" evidence="1">
    <location>
        <begin position="278"/>
        <end position="321"/>
    </location>
</feature>
<feature type="compositionally biased region" description="Basic residues" evidence="1">
    <location>
        <begin position="288"/>
        <end position="298"/>
    </location>
</feature>
<protein>
    <submittedName>
        <fullName evidence="2">Uncharacterized protein</fullName>
    </submittedName>
</protein>
<accession>A0A1R2CZV6</accession>
<comment type="caution">
    <text evidence="2">The sequence shown here is derived from an EMBL/GenBank/DDBJ whole genome shotgun (WGS) entry which is preliminary data.</text>
</comment>
<feature type="compositionally biased region" description="Polar residues" evidence="1">
    <location>
        <begin position="804"/>
        <end position="817"/>
    </location>
</feature>
<feature type="region of interest" description="Disordered" evidence="1">
    <location>
        <begin position="764"/>
        <end position="817"/>
    </location>
</feature>
<feature type="region of interest" description="Disordered" evidence="1">
    <location>
        <begin position="146"/>
        <end position="166"/>
    </location>
</feature>
<dbReference type="OrthoDB" id="306254at2759"/>
<proteinExistence type="predicted"/>
<reference evidence="2 3" key="1">
    <citation type="submission" date="2016-11" db="EMBL/GenBank/DDBJ databases">
        <title>The macronuclear genome of Stentor coeruleus: a giant cell with tiny introns.</title>
        <authorList>
            <person name="Slabodnick M."/>
            <person name="Ruby J.G."/>
            <person name="Reiff S.B."/>
            <person name="Swart E.C."/>
            <person name="Gosai S."/>
            <person name="Prabakaran S."/>
            <person name="Witkowska E."/>
            <person name="Larue G.E."/>
            <person name="Fisher S."/>
            <person name="Freeman R.M."/>
            <person name="Gunawardena J."/>
            <person name="Chu W."/>
            <person name="Stover N.A."/>
            <person name="Gregory B.D."/>
            <person name="Nowacki M."/>
            <person name="Derisi J."/>
            <person name="Roy S.W."/>
            <person name="Marshall W.F."/>
            <person name="Sood P."/>
        </authorList>
    </citation>
    <scope>NUCLEOTIDE SEQUENCE [LARGE SCALE GENOMIC DNA]</scope>
    <source>
        <strain evidence="2">WM001</strain>
    </source>
</reference>
<feature type="compositionally biased region" description="Basic and acidic residues" evidence="1">
    <location>
        <begin position="299"/>
        <end position="309"/>
    </location>
</feature>
<evidence type="ECO:0000313" key="3">
    <source>
        <dbReference type="Proteomes" id="UP000187209"/>
    </source>
</evidence>
<organism evidence="2 3">
    <name type="scientific">Stentor coeruleus</name>
    <dbReference type="NCBI Taxonomy" id="5963"/>
    <lineage>
        <taxon>Eukaryota</taxon>
        <taxon>Sar</taxon>
        <taxon>Alveolata</taxon>
        <taxon>Ciliophora</taxon>
        <taxon>Postciliodesmatophora</taxon>
        <taxon>Heterotrichea</taxon>
        <taxon>Heterotrichida</taxon>
        <taxon>Stentoridae</taxon>
        <taxon>Stentor</taxon>
    </lineage>
</organism>
<feature type="compositionally biased region" description="Basic and acidic residues" evidence="1">
    <location>
        <begin position="146"/>
        <end position="156"/>
    </location>
</feature>
<evidence type="ECO:0000256" key="1">
    <source>
        <dbReference type="SAM" id="MobiDB-lite"/>
    </source>
</evidence>
<gene>
    <name evidence="2" type="ORF">SteCoe_2287</name>
</gene>
<dbReference type="EMBL" id="MPUH01000025">
    <property type="protein sequence ID" value="OMJ94513.1"/>
    <property type="molecule type" value="Genomic_DNA"/>
</dbReference>
<dbReference type="Proteomes" id="UP000187209">
    <property type="component" value="Unassembled WGS sequence"/>
</dbReference>
<name>A0A1R2CZV6_9CILI</name>
<feature type="compositionally biased region" description="Basic residues" evidence="1">
    <location>
        <begin position="157"/>
        <end position="166"/>
    </location>
</feature>
<sequence length="1490" mass="171750">MENSNDYSSNKEMLTYSGTIKKILPTTASSKIVGRKISACQTLKLNQQQKIKPKVININKITKTKLHKSIRSESISPSPLKIASKKLKADKIPKTNLSSPLNMLSINKNKVKSKNIEIKTDKHKSIKNKKFIFDSHLKSNNLVKSIEEKNPNENKRSKSKKAHRKSVIGNKVKDIIQVKIPNEIRYNDKSFSVCHTETVERLKTEPDSIKRSQKSCLSQELLKSIKSSDKKLIKNLKPCKTKKPQTIQAYAKEKKAKQFTEKINKKILEDFNERERFNTQDQLEKRQKSFKTKKPLKKKLSDNNHDKSKSQTTKLTKKEKKIHNLKPKTIDLKNSTYQSYDKLRKFFNPKSTKQSIFSHSSSQDFSSSLESCKSDFYTDRGEWINLLESKYSGTNSKFVEDFKARMMKSQEEFEYKTRIDGISEEDEENKEKVKNFIEIENSSSESYDFRDRELEFKERTFSHKVPPLTLSLLKNEEIDSDNDENQDEFYNDSEDIIKEIKMIEDSSFMEGGLDEDYDYEDSRNEDCLESDSDNRIQWIADDKNTGKYEKNGVVQEKIGKVGDDEEYCVKNKQEDEEDMMKFYREDCELVYDDRLLYKLSLNEQKIGKNITVDLKDFCVRMIENEEICGNEDFKENGQGEQIVKNNDRKKQLEENDDNDKLLEFVGKLCEQKEQCVEVKNKNEKIKVQIQCKDRVEKGEISPKGLILIETKGGNSQEKLFFSGKDLVSENDKTKDSKQVLIINPEKNQDPLQVPILVSEKVQEAKKVPSPEKVQESKQVTITDKNKEPKDIFLPNSESRELSRLTPSSEKTQQLSPVSCQSIISNPSILPIIASTENPSQSIEKSELLINQPLDSNLLSSSSSQDLKKTSLNLIEKTPEVKKILSSQTSPTINSQNPISDLITQLNPIVSNLKNTPTSQTKNLQILSLFSSDSSDSSSDSKLSVNFYSNKKLQETQKTYHNPRNILEKLSLNPHTEELKSIIITESIEKSEQVELTKQFSHDFHKQKEIIEIYPKASPRPSPRPSSKMSPRITPMNIEKSSLRFDNTVALSPNTKSTPVVVKFIENTKINEKIESKKMMESKNLLELPEIIDKKSTEKGKSIEKDKNEKSAYSSFLENIDKFLECPDKIGKILEDTQNCIETNPESLEKIPYKTLKNMPISSISNLSIDPSPLNSDTIAKTTKLLNKPNEIISKPYQTIKFTYNSPDIISEKDEPLNFNTLIEKNQDKYEKPNQNISEMPNRNISIEINIDDTFPDIINQEISYFLKIISFENLEKEVNSSIEYILAYLDCMAKVLKDNEVEVLDAINTPMFLEPVSKLALLQDMSIDTFMRFHTLELILPVELCSELKMMFQSLNIPSRQIYLQMLFDCVNEALNYIRPFGVNGIPDPWCNSPRILFGESDLENVFNRVTAYLIKWSSCRAGCFHNFESQNNDEYLQSLREEKMSSLLCIDVRDEEPNWLLYNEEETQIKVITANKIFKNLLKETLDFL</sequence>
<feature type="compositionally biased region" description="Basic and acidic residues" evidence="1">
    <location>
        <begin position="278"/>
        <end position="287"/>
    </location>
</feature>
<evidence type="ECO:0000313" key="2">
    <source>
        <dbReference type="EMBL" id="OMJ94513.1"/>
    </source>
</evidence>
<keyword evidence="3" id="KW-1185">Reference proteome</keyword>
<feature type="compositionally biased region" description="Basic and acidic residues" evidence="1">
    <location>
        <begin position="764"/>
        <end position="775"/>
    </location>
</feature>